<comment type="caution">
    <text evidence="2">The sequence shown here is derived from an EMBL/GenBank/DDBJ whole genome shotgun (WGS) entry which is preliminary data.</text>
</comment>
<organism evidence="2 3">
    <name type="scientific">Arthrobacter stackebrandtii</name>
    <dbReference type="NCBI Taxonomy" id="272161"/>
    <lineage>
        <taxon>Bacteria</taxon>
        <taxon>Bacillati</taxon>
        <taxon>Actinomycetota</taxon>
        <taxon>Actinomycetes</taxon>
        <taxon>Micrococcales</taxon>
        <taxon>Micrococcaceae</taxon>
        <taxon>Arthrobacter</taxon>
    </lineage>
</organism>
<evidence type="ECO:0000259" key="1">
    <source>
        <dbReference type="PROSITE" id="PS50902"/>
    </source>
</evidence>
<dbReference type="Gene3D" id="3.40.50.360">
    <property type="match status" value="1"/>
</dbReference>
<sequence>MSIAVIYESMFGNTRKIALAIAEGLAPFGMVSTANVNDPRARKAAHSANLLVLGGPTHVHGMSRPSSRQEALTWSSDPRKDLELEPLAPGTGVREWLRDTELIPPLSAAFDTRVDIAHLLSGAACGHIQHALAKRGSREVIAPESLLVTKDNILGVGELARARDWGTSVGRAMERFRDR</sequence>
<accession>A0ABS4Z1I9</accession>
<evidence type="ECO:0000313" key="2">
    <source>
        <dbReference type="EMBL" id="MBP2414846.1"/>
    </source>
</evidence>
<keyword evidence="3" id="KW-1185">Reference proteome</keyword>
<dbReference type="PROSITE" id="PS50902">
    <property type="entry name" value="FLAVODOXIN_LIKE"/>
    <property type="match status" value="1"/>
</dbReference>
<dbReference type="InterPro" id="IPR008254">
    <property type="entry name" value="Flavodoxin/NO_synth"/>
</dbReference>
<dbReference type="SUPFAM" id="SSF52218">
    <property type="entry name" value="Flavoproteins"/>
    <property type="match status" value="1"/>
</dbReference>
<name>A0ABS4Z1I9_9MICC</name>
<proteinExistence type="predicted"/>
<protein>
    <recommendedName>
        <fullName evidence="1">Flavodoxin-like domain-containing protein</fullName>
    </recommendedName>
</protein>
<gene>
    <name evidence="2" type="ORF">JOF48_003645</name>
</gene>
<reference evidence="2 3" key="1">
    <citation type="submission" date="2021-03" db="EMBL/GenBank/DDBJ databases">
        <title>Sequencing the genomes of 1000 actinobacteria strains.</title>
        <authorList>
            <person name="Klenk H.-P."/>
        </authorList>
    </citation>
    <scope>NUCLEOTIDE SEQUENCE [LARGE SCALE GENOMIC DNA]</scope>
    <source>
        <strain evidence="2 3">DSM 16005</strain>
    </source>
</reference>
<feature type="domain" description="Flavodoxin-like" evidence="1">
    <location>
        <begin position="3"/>
        <end position="170"/>
    </location>
</feature>
<dbReference type="RefSeq" id="WP_209683313.1">
    <property type="nucleotide sequence ID" value="NZ_JAGIOI010000001.1"/>
</dbReference>
<dbReference type="InterPro" id="IPR029039">
    <property type="entry name" value="Flavoprotein-like_sf"/>
</dbReference>
<evidence type="ECO:0000313" key="3">
    <source>
        <dbReference type="Proteomes" id="UP000711614"/>
    </source>
</evidence>
<dbReference type="Proteomes" id="UP000711614">
    <property type="component" value="Unassembled WGS sequence"/>
</dbReference>
<dbReference type="EMBL" id="JAGIOI010000001">
    <property type="protein sequence ID" value="MBP2414846.1"/>
    <property type="molecule type" value="Genomic_DNA"/>
</dbReference>